<protein>
    <submittedName>
        <fullName evidence="2">Helix-turn-helix transcriptional regulator</fullName>
    </submittedName>
</protein>
<evidence type="ECO:0000259" key="1">
    <source>
        <dbReference type="Pfam" id="PF08279"/>
    </source>
</evidence>
<sequence length="118" mass="13721">MQYIIRNTQENYTALNNAFTQDSRLEPATIGILTVILTNKPDWVVYPEEIARRLNISRRTVDRHFKILEQCGYLLSVRISHGRGNGTEFKRFFSDSPMTENYKTYLKSKLTDELSTGI</sequence>
<comment type="caution">
    <text evidence="2">The sequence shown here is derived from an EMBL/GenBank/DDBJ whole genome shotgun (WGS) entry which is preliminary data.</text>
</comment>
<dbReference type="InterPro" id="IPR036388">
    <property type="entry name" value="WH-like_DNA-bd_sf"/>
</dbReference>
<evidence type="ECO:0000313" key="2">
    <source>
        <dbReference type="EMBL" id="TPE36648.1"/>
    </source>
</evidence>
<dbReference type="SUPFAM" id="SSF46785">
    <property type="entry name" value="Winged helix' DNA-binding domain"/>
    <property type="match status" value="1"/>
</dbReference>
<dbReference type="Gene3D" id="1.10.10.10">
    <property type="entry name" value="Winged helix-like DNA-binding domain superfamily/Winged helix DNA-binding domain"/>
    <property type="match status" value="1"/>
</dbReference>
<dbReference type="InterPro" id="IPR036390">
    <property type="entry name" value="WH_DNA-bd_sf"/>
</dbReference>
<feature type="domain" description="Helix-turn-helix type 11" evidence="1">
    <location>
        <begin position="45"/>
        <end position="74"/>
    </location>
</feature>
<organism evidence="2 3">
    <name type="scientific">Streptococcus xiaochunlingii</name>
    <dbReference type="NCBI Taxonomy" id="2589788"/>
    <lineage>
        <taxon>Bacteria</taxon>
        <taxon>Bacillati</taxon>
        <taxon>Bacillota</taxon>
        <taxon>Bacilli</taxon>
        <taxon>Lactobacillales</taxon>
        <taxon>Streptococcaceae</taxon>
        <taxon>Streptococcus</taxon>
    </lineage>
</organism>
<dbReference type="InterPro" id="IPR013196">
    <property type="entry name" value="HTH_11"/>
</dbReference>
<gene>
    <name evidence="2" type="ORF">FJR71_07570</name>
</gene>
<dbReference type="RefSeq" id="WP_140814471.1">
    <property type="nucleotide sequence ID" value="NZ_VFSG01000002.1"/>
</dbReference>
<reference evidence="2 3" key="1">
    <citation type="submission" date="2019-06" db="EMBL/GenBank/DDBJ databases">
        <authorList>
            <person name="Zou Y."/>
        </authorList>
    </citation>
    <scope>NUCLEOTIDE SEQUENCE [LARGE SCALE GENOMIC DNA]</scope>
    <source>
        <strain evidence="2 3">E24</strain>
    </source>
</reference>
<proteinExistence type="predicted"/>
<name>A0ABY2YDX0_9STRE</name>
<dbReference type="Pfam" id="PF08279">
    <property type="entry name" value="HTH_11"/>
    <property type="match status" value="1"/>
</dbReference>
<accession>A0ABY2YDX0</accession>
<dbReference type="Proteomes" id="UP000319739">
    <property type="component" value="Unassembled WGS sequence"/>
</dbReference>
<dbReference type="EMBL" id="VFSG01000002">
    <property type="protein sequence ID" value="TPE36648.1"/>
    <property type="molecule type" value="Genomic_DNA"/>
</dbReference>
<keyword evidence="3" id="KW-1185">Reference proteome</keyword>
<evidence type="ECO:0000313" key="3">
    <source>
        <dbReference type="Proteomes" id="UP000319739"/>
    </source>
</evidence>